<name>A0ABX7FR88_BRECH</name>
<evidence type="ECO:0000313" key="2">
    <source>
        <dbReference type="Proteomes" id="UP000596248"/>
    </source>
</evidence>
<proteinExistence type="predicted"/>
<dbReference type="Proteomes" id="UP000596248">
    <property type="component" value="Chromosome"/>
</dbReference>
<keyword evidence="2" id="KW-1185">Reference proteome</keyword>
<protein>
    <submittedName>
        <fullName evidence="1">Uncharacterized protein</fullName>
    </submittedName>
</protein>
<dbReference type="RefSeq" id="WP_203355620.1">
    <property type="nucleotide sequence ID" value="NZ_CP069127.1"/>
</dbReference>
<evidence type="ECO:0000313" key="1">
    <source>
        <dbReference type="EMBL" id="QRG68621.1"/>
    </source>
</evidence>
<organism evidence="1 2">
    <name type="scientific">Brevibacillus choshinensis</name>
    <dbReference type="NCBI Taxonomy" id="54911"/>
    <lineage>
        <taxon>Bacteria</taxon>
        <taxon>Bacillati</taxon>
        <taxon>Bacillota</taxon>
        <taxon>Bacilli</taxon>
        <taxon>Bacillales</taxon>
        <taxon>Paenibacillaceae</taxon>
        <taxon>Brevibacillus</taxon>
    </lineage>
</organism>
<accession>A0ABX7FR88</accession>
<reference evidence="1 2" key="1">
    <citation type="submission" date="2021-01" db="EMBL/GenBank/DDBJ databases">
        <title>Identification of strong promoters based on the transcriptome of Brevibacillus choshinensis.</title>
        <authorList>
            <person name="Yao D."/>
            <person name="Zhang K."/>
            <person name="Wu J."/>
        </authorList>
    </citation>
    <scope>NUCLEOTIDE SEQUENCE [LARGE SCALE GENOMIC DNA]</scope>
    <source>
        <strain evidence="1 2">HPD31-SP3</strain>
    </source>
</reference>
<gene>
    <name evidence="1" type="ORF">JNE38_05575</name>
</gene>
<sequence>MQQIDGFGSSFLSKYIVKSKEEIEREKALEEELITEAVKEKTVQQQKDTYLTENR</sequence>
<dbReference type="EMBL" id="CP069127">
    <property type="protein sequence ID" value="QRG68621.1"/>
    <property type="molecule type" value="Genomic_DNA"/>
</dbReference>